<organism evidence="10 11">
    <name type="scientific">Octopus sinensis</name>
    <name type="common">East Asian common octopus</name>
    <dbReference type="NCBI Taxonomy" id="2607531"/>
    <lineage>
        <taxon>Eukaryota</taxon>
        <taxon>Metazoa</taxon>
        <taxon>Spiralia</taxon>
        <taxon>Lophotrochozoa</taxon>
        <taxon>Mollusca</taxon>
        <taxon>Cephalopoda</taxon>
        <taxon>Coleoidea</taxon>
        <taxon>Octopodiformes</taxon>
        <taxon>Octopoda</taxon>
        <taxon>Incirrata</taxon>
        <taxon>Octopodidae</taxon>
        <taxon>Octopus</taxon>
    </lineage>
</organism>
<feature type="active site" evidence="4">
    <location>
        <position position="122"/>
    </location>
</feature>
<dbReference type="GO" id="GO:0047498">
    <property type="term" value="F:calcium-dependent phospholipase A2 activity"/>
    <property type="evidence" value="ECO:0007669"/>
    <property type="project" value="TreeGrafter"/>
</dbReference>
<dbReference type="GO" id="GO:0016042">
    <property type="term" value="P:lipid catabolic process"/>
    <property type="evidence" value="ECO:0007669"/>
    <property type="project" value="InterPro"/>
</dbReference>
<dbReference type="GO" id="GO:0005543">
    <property type="term" value="F:phospholipid binding"/>
    <property type="evidence" value="ECO:0007669"/>
    <property type="project" value="TreeGrafter"/>
</dbReference>
<dbReference type="Proteomes" id="UP000515154">
    <property type="component" value="Linkage group LG2"/>
</dbReference>
<evidence type="ECO:0000256" key="5">
    <source>
        <dbReference type="PIRSR" id="PIRSR601211-2"/>
    </source>
</evidence>
<comment type="subcellular location">
    <subcellularLocation>
        <location evidence="1 8">Secreted</location>
    </subcellularLocation>
</comment>
<keyword evidence="2 8" id="KW-0964">Secreted</keyword>
<keyword evidence="8" id="KW-0378">Hydrolase</keyword>
<comment type="cofactor">
    <cofactor evidence="5">
        <name>Ca(2+)</name>
        <dbReference type="ChEBI" id="CHEBI:29108"/>
    </cofactor>
    <text evidence="5">Binds 1 Ca(2+) ion per subunit.</text>
</comment>
<evidence type="ECO:0000256" key="3">
    <source>
        <dbReference type="ARBA" id="ARBA00023157"/>
    </source>
</evidence>
<dbReference type="RefSeq" id="XP_036356053.1">
    <property type="nucleotide sequence ID" value="XM_036500160.1"/>
</dbReference>
<dbReference type="RefSeq" id="XP_036356057.1">
    <property type="nucleotide sequence ID" value="XM_036500164.1"/>
</dbReference>
<feature type="disulfide bond" evidence="6">
    <location>
        <begin position="108"/>
        <end position="119"/>
    </location>
</feature>
<dbReference type="Pfam" id="PF00068">
    <property type="entry name" value="Phospholip_A2_1"/>
    <property type="match status" value="1"/>
</dbReference>
<dbReference type="PROSITE" id="PS00118">
    <property type="entry name" value="PA2_HIS"/>
    <property type="match status" value="1"/>
</dbReference>
<feature type="disulfide bond" evidence="6">
    <location>
        <begin position="84"/>
        <end position="114"/>
    </location>
</feature>
<dbReference type="GO" id="GO:0006644">
    <property type="term" value="P:phospholipid metabolic process"/>
    <property type="evidence" value="ECO:0007669"/>
    <property type="project" value="InterPro"/>
</dbReference>
<evidence type="ECO:0000259" key="9">
    <source>
        <dbReference type="SMART" id="SM00085"/>
    </source>
</evidence>
<comment type="catalytic activity">
    <reaction evidence="8">
        <text>a 1,2-diacyl-sn-glycero-3-phosphocholine + H2O = a 1-acyl-sn-glycero-3-phosphocholine + a fatty acid + H(+)</text>
        <dbReference type="Rhea" id="RHEA:15801"/>
        <dbReference type="ChEBI" id="CHEBI:15377"/>
        <dbReference type="ChEBI" id="CHEBI:15378"/>
        <dbReference type="ChEBI" id="CHEBI:28868"/>
        <dbReference type="ChEBI" id="CHEBI:57643"/>
        <dbReference type="ChEBI" id="CHEBI:58168"/>
        <dbReference type="EC" id="3.1.1.4"/>
    </reaction>
</comment>
<dbReference type="GO" id="GO:0005509">
    <property type="term" value="F:calcium ion binding"/>
    <property type="evidence" value="ECO:0007669"/>
    <property type="project" value="InterPro"/>
</dbReference>
<feature type="active site" evidence="4">
    <location>
        <position position="72"/>
    </location>
</feature>
<keyword evidence="8" id="KW-0443">Lipid metabolism</keyword>
<evidence type="ECO:0000256" key="6">
    <source>
        <dbReference type="PIRSR" id="PIRSR601211-3"/>
    </source>
</evidence>
<accession>A0A7E6EL25</accession>
<dbReference type="PANTHER" id="PTHR11716:SF51">
    <property type="entry name" value="PHOSPHOLIPASE A2"/>
    <property type="match status" value="1"/>
</dbReference>
<dbReference type="CDD" id="cd00125">
    <property type="entry name" value="PLA2c"/>
    <property type="match status" value="1"/>
</dbReference>
<dbReference type="GO" id="GO:0050482">
    <property type="term" value="P:arachidonate secretion"/>
    <property type="evidence" value="ECO:0007669"/>
    <property type="project" value="InterPro"/>
</dbReference>
<dbReference type="EC" id="3.1.1.4" evidence="8"/>
<evidence type="ECO:0000256" key="2">
    <source>
        <dbReference type="ARBA" id="ARBA00022525"/>
    </source>
</evidence>
<gene>
    <name evidence="11 12" type="primary">LOC115232337</name>
</gene>
<evidence type="ECO:0000256" key="1">
    <source>
        <dbReference type="ARBA" id="ARBA00004613"/>
    </source>
</evidence>
<name>A0A7E6EL25_9MOLL</name>
<keyword evidence="8" id="KW-0732">Signal</keyword>
<evidence type="ECO:0000313" key="10">
    <source>
        <dbReference type="Proteomes" id="UP000515154"/>
    </source>
</evidence>
<sequence>MFQHLLVLFLGCFLFTVSDGLITEKRSLDSFGEMIQSETGRNPFDFNGYGKWCGFGGSGDPVDSIDNCCRNHDHCYERVNRAECDSLTHTKVYFASYHWYKHQGLIYCLNNNECQQATCMCDKAAATCFHDHLADYNVWNQSHLAKILGGLFKHHHG</sequence>
<dbReference type="InterPro" id="IPR016090">
    <property type="entry name" value="PLA2-like_dom"/>
</dbReference>
<feature type="disulfide bond" evidence="6">
    <location>
        <begin position="68"/>
        <end position="128"/>
    </location>
</feature>
<evidence type="ECO:0000256" key="4">
    <source>
        <dbReference type="PIRSR" id="PIRSR601211-1"/>
    </source>
</evidence>
<comment type="similarity">
    <text evidence="7">Belongs to the phospholipase A2 family.</text>
</comment>
<evidence type="ECO:0000256" key="7">
    <source>
        <dbReference type="RuleBase" id="RU003654"/>
    </source>
</evidence>
<dbReference type="GO" id="GO:0005576">
    <property type="term" value="C:extracellular region"/>
    <property type="evidence" value="ECO:0007669"/>
    <property type="project" value="UniProtKB-SubCell"/>
</dbReference>
<keyword evidence="10" id="KW-1185">Reference proteome</keyword>
<reference evidence="11 12" key="1">
    <citation type="submission" date="2025-08" db="UniProtKB">
        <authorList>
            <consortium name="RefSeq"/>
        </authorList>
    </citation>
    <scope>IDENTIFICATION</scope>
</reference>
<dbReference type="AlphaFoldDB" id="A0A7E6EL25"/>
<keyword evidence="3 6" id="KW-1015">Disulfide bond</keyword>
<feature type="chain" id="PRO_5044948216" description="Phospholipase A2" evidence="8">
    <location>
        <begin position="21"/>
        <end position="157"/>
    </location>
</feature>
<proteinExistence type="inferred from homology"/>
<dbReference type="Gene3D" id="1.20.90.10">
    <property type="entry name" value="Phospholipase A2 domain"/>
    <property type="match status" value="1"/>
</dbReference>
<evidence type="ECO:0000313" key="11">
    <source>
        <dbReference type="RefSeq" id="XP_036356053.1"/>
    </source>
</evidence>
<dbReference type="SUPFAM" id="SSF48619">
    <property type="entry name" value="Phospholipase A2, PLA2"/>
    <property type="match status" value="1"/>
</dbReference>
<dbReference type="PANTHER" id="PTHR11716">
    <property type="entry name" value="PHOSPHOLIPASE A2 FAMILY MEMBER"/>
    <property type="match status" value="1"/>
</dbReference>
<dbReference type="InterPro" id="IPR001211">
    <property type="entry name" value="PLA2"/>
</dbReference>
<evidence type="ECO:0000313" key="12">
    <source>
        <dbReference type="RefSeq" id="XP_036356057.1"/>
    </source>
</evidence>
<protein>
    <recommendedName>
        <fullName evidence="8">Phospholipase A2</fullName>
        <ecNumber evidence="8">3.1.1.4</ecNumber>
    </recommendedName>
</protein>
<dbReference type="PRINTS" id="PR00389">
    <property type="entry name" value="PHPHLIPASEA2"/>
</dbReference>
<feature type="binding site" evidence="5">
    <location>
        <position position="56"/>
    </location>
    <ligand>
        <name>Ca(2+)</name>
        <dbReference type="ChEBI" id="CHEBI:29108"/>
    </ligand>
</feature>
<dbReference type="SMART" id="SM00085">
    <property type="entry name" value="PA2c"/>
    <property type="match status" value="1"/>
</dbReference>
<feature type="domain" description="Phospholipase A2-like central" evidence="9">
    <location>
        <begin position="27"/>
        <end position="149"/>
    </location>
</feature>
<feature type="signal peptide" evidence="8">
    <location>
        <begin position="1"/>
        <end position="20"/>
    </location>
</feature>
<evidence type="ECO:0000256" key="8">
    <source>
        <dbReference type="RuleBase" id="RU361236"/>
    </source>
</evidence>
<feature type="disulfide bond" evidence="6">
    <location>
        <begin position="75"/>
        <end position="121"/>
    </location>
</feature>
<feature type="disulfide bond" evidence="6">
    <location>
        <begin position="53"/>
        <end position="69"/>
    </location>
</feature>
<dbReference type="InterPro" id="IPR033113">
    <property type="entry name" value="PLA2_histidine"/>
</dbReference>
<feature type="binding site" evidence="5">
    <location>
        <position position="73"/>
    </location>
    <ligand>
        <name>Ca(2+)</name>
        <dbReference type="ChEBI" id="CHEBI:29108"/>
    </ligand>
</feature>
<keyword evidence="5" id="KW-0479">Metal-binding</keyword>
<feature type="binding site" evidence="5">
    <location>
        <position position="54"/>
    </location>
    <ligand>
        <name>Ca(2+)</name>
        <dbReference type="ChEBI" id="CHEBI:29108"/>
    </ligand>
</feature>
<dbReference type="InterPro" id="IPR036444">
    <property type="entry name" value="PLipase_A2_dom_sf"/>
</dbReference>
<keyword evidence="5 8" id="KW-0106">Calcium</keyword>